<feature type="transmembrane region" description="Helical" evidence="2">
    <location>
        <begin position="261"/>
        <end position="279"/>
    </location>
</feature>
<dbReference type="Proteomes" id="UP000321772">
    <property type="component" value="Chromosome"/>
</dbReference>
<proteinExistence type="inferred from homology"/>
<keyword evidence="4" id="KW-0378">Hydrolase</keyword>
<organism evidence="4 5">
    <name type="scientific">Loigolactobacillus coryniformis</name>
    <dbReference type="NCBI Taxonomy" id="1610"/>
    <lineage>
        <taxon>Bacteria</taxon>
        <taxon>Bacillati</taxon>
        <taxon>Bacillota</taxon>
        <taxon>Bacilli</taxon>
        <taxon>Lactobacillales</taxon>
        <taxon>Lactobacillaceae</taxon>
        <taxon>Loigolactobacillus</taxon>
    </lineage>
</organism>
<dbReference type="GO" id="GO:0006508">
    <property type="term" value="P:proteolysis"/>
    <property type="evidence" value="ECO:0007669"/>
    <property type="project" value="UniProtKB-KW"/>
</dbReference>
<dbReference type="Pfam" id="PF02517">
    <property type="entry name" value="Rce1-like"/>
    <property type="match status" value="2"/>
</dbReference>
<keyword evidence="4" id="KW-0645">Protease</keyword>
<feature type="transmembrane region" description="Helical" evidence="2">
    <location>
        <begin position="215"/>
        <end position="234"/>
    </location>
</feature>
<feature type="transmembrane region" description="Helical" evidence="2">
    <location>
        <begin position="291"/>
        <end position="311"/>
    </location>
</feature>
<evidence type="ECO:0000313" key="5">
    <source>
        <dbReference type="Proteomes" id="UP000321772"/>
    </source>
</evidence>
<feature type="transmembrane region" description="Helical" evidence="2">
    <location>
        <begin position="132"/>
        <end position="152"/>
    </location>
</feature>
<protein>
    <submittedName>
        <fullName evidence="4">CPBP family intramembrane metalloprotease</fullName>
    </submittedName>
</protein>
<comment type="similarity">
    <text evidence="1">Belongs to the UPF0177 family.</text>
</comment>
<keyword evidence="4" id="KW-0482">Metalloprotease</keyword>
<dbReference type="PANTHER" id="PTHR36435">
    <property type="entry name" value="SLR1288 PROTEIN"/>
    <property type="match status" value="1"/>
</dbReference>
<gene>
    <name evidence="4" type="ORF">FGL77_07150</name>
</gene>
<evidence type="ECO:0000256" key="1">
    <source>
        <dbReference type="ARBA" id="ARBA00009067"/>
    </source>
</evidence>
<keyword evidence="2" id="KW-0812">Transmembrane</keyword>
<dbReference type="GO" id="GO:0004175">
    <property type="term" value="F:endopeptidase activity"/>
    <property type="evidence" value="ECO:0007669"/>
    <property type="project" value="UniProtKB-ARBA"/>
</dbReference>
<reference evidence="4 5" key="1">
    <citation type="submission" date="2019-06" db="EMBL/GenBank/DDBJ databases">
        <title>Genome analyses of bacteria isolated from kimchi.</title>
        <authorList>
            <person name="Lee S."/>
            <person name="Ahn S."/>
            <person name="Roh S."/>
        </authorList>
    </citation>
    <scope>NUCLEOTIDE SEQUENCE [LARGE SCALE GENOMIC DNA]</scope>
    <source>
        <strain evidence="4 5">CBA3616</strain>
    </source>
</reference>
<dbReference type="EMBL" id="CP042392">
    <property type="protein sequence ID" value="QEA53098.1"/>
    <property type="molecule type" value="Genomic_DNA"/>
</dbReference>
<feature type="transmembrane region" description="Helical" evidence="2">
    <location>
        <begin position="364"/>
        <end position="383"/>
    </location>
</feature>
<keyword evidence="2" id="KW-1133">Transmembrane helix</keyword>
<dbReference type="InterPro" id="IPR052710">
    <property type="entry name" value="CAAX_protease"/>
</dbReference>
<evidence type="ECO:0000313" key="4">
    <source>
        <dbReference type="EMBL" id="QEA53098.1"/>
    </source>
</evidence>
<keyword evidence="2" id="KW-0472">Membrane</keyword>
<dbReference type="GO" id="GO:0008237">
    <property type="term" value="F:metallopeptidase activity"/>
    <property type="evidence" value="ECO:0007669"/>
    <property type="project" value="UniProtKB-KW"/>
</dbReference>
<accession>A0A5B8TGX5</accession>
<dbReference type="PANTHER" id="PTHR36435:SF1">
    <property type="entry name" value="CAAX AMINO TERMINAL PROTEASE FAMILY PROTEIN"/>
    <property type="match status" value="1"/>
</dbReference>
<feature type="transmembrane region" description="Helical" evidence="2">
    <location>
        <begin position="404"/>
        <end position="423"/>
    </location>
</feature>
<feature type="transmembrane region" description="Helical" evidence="2">
    <location>
        <begin position="460"/>
        <end position="481"/>
    </location>
</feature>
<dbReference type="AlphaFoldDB" id="A0A5B8TGX5"/>
<feature type="transmembrane region" description="Helical" evidence="2">
    <location>
        <begin position="97"/>
        <end position="120"/>
    </location>
</feature>
<feature type="domain" description="CAAX prenyl protease 2/Lysostaphin resistance protein A-like" evidence="3">
    <location>
        <begin position="101"/>
        <end position="199"/>
    </location>
</feature>
<evidence type="ECO:0000259" key="3">
    <source>
        <dbReference type="Pfam" id="PF02517"/>
    </source>
</evidence>
<feature type="transmembrane region" description="Helical" evidence="2">
    <location>
        <begin position="331"/>
        <end position="352"/>
    </location>
</feature>
<dbReference type="GO" id="GO:0080120">
    <property type="term" value="P:CAAX-box protein maturation"/>
    <property type="evidence" value="ECO:0007669"/>
    <property type="project" value="UniProtKB-ARBA"/>
</dbReference>
<feature type="transmembrane region" description="Helical" evidence="2">
    <location>
        <begin position="7"/>
        <end position="31"/>
    </location>
</feature>
<feature type="transmembrane region" description="Helical" evidence="2">
    <location>
        <begin position="429"/>
        <end position="448"/>
    </location>
</feature>
<feature type="transmembrane region" description="Helical" evidence="2">
    <location>
        <begin position="43"/>
        <end position="62"/>
    </location>
</feature>
<feature type="domain" description="CAAX prenyl protease 2/Lysostaphin resistance protein A-like" evidence="3">
    <location>
        <begin position="373"/>
        <end position="465"/>
    </location>
</feature>
<sequence length="488" mass="54828">MRRNVPLFIGGIVFLALFNLTIAGVLVSLVFNLFSLSLAPAQQFLSELVTLLFWVLINRYYLKVRLNWQFKSHQLLYILPVLVVLLGDATLKPQFNFSFTAILTAIALGGAVGFVEEYVFRGLVVNFLTDHLHSGAGAAAALSGSAFAVIHLVNLSDGNSLNTLAQVLSAFGLGFFFAVIYLLTHNLWLPIIGHALIDIFDQLAFGTLSNTAGTSLLTSSLYLIFFTGLGLYLLRKKAPRLNFAHERPQFARKNMVTRPRIDLIATGLACLIPPVELWLGSFVPQLFAHRLGRVLITDVIFFAGFCGAIWLYRSVLRADWREFKKHWFVNFIKAVGGVIASYAILLLVRSLLKPWLSSSGVPDVLSVQTATVTLIASLTVLMAPFTEEIIFRHALFYQWRNRGVLTWLMFVLSAILFGLVHWNNFDGNIVAMIPYMAVGAWYALIYYWSRNIWQNILTHFLFDFIQFLSALLLFILAFFGIGRLQEIT</sequence>
<dbReference type="InterPro" id="IPR003675">
    <property type="entry name" value="Rce1/LyrA-like_dom"/>
</dbReference>
<feature type="transmembrane region" description="Helical" evidence="2">
    <location>
        <begin position="164"/>
        <end position="184"/>
    </location>
</feature>
<evidence type="ECO:0000256" key="2">
    <source>
        <dbReference type="SAM" id="Phobius"/>
    </source>
</evidence>
<name>A0A5B8TGX5_9LACO</name>